<feature type="domain" description="PPIase FKBP-type" evidence="10">
    <location>
        <begin position="32"/>
        <end position="121"/>
    </location>
</feature>
<evidence type="ECO:0000256" key="3">
    <source>
        <dbReference type="ARBA" id="ARBA00022737"/>
    </source>
</evidence>
<dbReference type="FunFam" id="3.10.50.40:FF:000025">
    <property type="entry name" value="Peptidylprolyl isomerase"/>
    <property type="match status" value="1"/>
</dbReference>
<dbReference type="AlphaFoldDB" id="A0A553NFV9"/>
<accession>A0A553NFV9</accession>
<dbReference type="EMBL" id="VCGU01000458">
    <property type="protein sequence ID" value="TRY64343.1"/>
    <property type="molecule type" value="Genomic_DNA"/>
</dbReference>
<dbReference type="Pfam" id="PF00515">
    <property type="entry name" value="TPR_1"/>
    <property type="match status" value="1"/>
</dbReference>
<dbReference type="PROSITE" id="PS50059">
    <property type="entry name" value="FKBP_PPIASE"/>
    <property type="match status" value="2"/>
</dbReference>
<dbReference type="STRING" id="6832.A0A553NFV9"/>
<dbReference type="Gene3D" id="1.25.40.10">
    <property type="entry name" value="Tetratricopeptide repeat domain"/>
    <property type="match status" value="1"/>
</dbReference>
<dbReference type="SUPFAM" id="SSF54534">
    <property type="entry name" value="FKBP-like"/>
    <property type="match status" value="2"/>
</dbReference>
<gene>
    <name evidence="11" type="ORF">TCAL_00847</name>
</gene>
<dbReference type="InterPro" id="IPR011990">
    <property type="entry name" value="TPR-like_helical_dom_sf"/>
</dbReference>
<dbReference type="Gene3D" id="3.10.50.40">
    <property type="match status" value="2"/>
</dbReference>
<dbReference type="FunFam" id="3.10.50.40:FF:000013">
    <property type="entry name" value="Peptidylprolyl isomerase"/>
    <property type="match status" value="1"/>
</dbReference>
<dbReference type="InterPro" id="IPR019734">
    <property type="entry name" value="TPR_rpt"/>
</dbReference>
<dbReference type="SMART" id="SM00028">
    <property type="entry name" value="TPR"/>
    <property type="match status" value="3"/>
</dbReference>
<feature type="repeat" description="TPR" evidence="8">
    <location>
        <begin position="336"/>
        <end position="369"/>
    </location>
</feature>
<reference evidence="11 12" key="1">
    <citation type="journal article" date="2018" name="Nat. Ecol. Evol.">
        <title>Genomic signatures of mitonuclear coevolution across populations of Tigriopus californicus.</title>
        <authorList>
            <person name="Barreto F.S."/>
            <person name="Watson E.T."/>
            <person name="Lima T.G."/>
            <person name="Willett C.S."/>
            <person name="Edmands S."/>
            <person name="Li W."/>
            <person name="Burton R.S."/>
        </authorList>
    </citation>
    <scope>NUCLEOTIDE SEQUENCE [LARGE SCALE GENOMIC DNA]</scope>
    <source>
        <strain evidence="11 12">San Diego</strain>
    </source>
</reference>
<dbReference type="FunFam" id="1.25.40.10:FF:000008">
    <property type="entry name" value="Peptidylprolyl isomerase"/>
    <property type="match status" value="1"/>
</dbReference>
<keyword evidence="3" id="KW-0677">Repeat</keyword>
<sequence length="461" mass="52294">MSVDLSVEKDGGLLKEVLTPGLEGEDEMPRRGDTVLVHYVGTLAGTGVKFDSSRDRGEKFRFNLGKGEVIKGWDLGVASMTRGEKAKFVIRADYAYGENGSPPKIPPKATLVFEVELFDFFGEDISKNNDRSVVKRVLEVGEGLDHPNEDSVVEVQLKGFCDGKLFDERESLTFTLGEGEESNLPAGVERAIEKMKKSEKCQVQFNESHGFTKTSITQGMPSQGTFKYDIWLKTFERSKESWQMDGEQKLEQAKLLKQRGTQFFHDGKYDLAAKKYNKIVEFLEHEISLNGESEESRRSLLQAARLNLAMCHLKKASWIEARNICDKVIEENQNLAKAFFRRGEAQFNLNDHELARKDFTRVLEIDPENKAAANKVALCNKAVKQQKQQEAKTYANMFEKFARIDEKKAADQRRREKPLEINEWSTKSSPKDVNDPNKMRVSGDVEMDLDLNQAIQADQEA</sequence>
<evidence type="ECO:0000256" key="7">
    <source>
        <dbReference type="PROSITE-ProRule" id="PRU00277"/>
    </source>
</evidence>
<evidence type="ECO:0000256" key="8">
    <source>
        <dbReference type="PROSITE-ProRule" id="PRU00339"/>
    </source>
</evidence>
<dbReference type="GO" id="GO:0003755">
    <property type="term" value="F:peptidyl-prolyl cis-trans isomerase activity"/>
    <property type="evidence" value="ECO:0007669"/>
    <property type="project" value="UniProtKB-KW"/>
</dbReference>
<feature type="region of interest" description="Disordered" evidence="9">
    <location>
        <begin position="407"/>
        <end position="441"/>
    </location>
</feature>
<keyword evidence="4 8" id="KW-0802">TPR repeat</keyword>
<comment type="catalytic activity">
    <reaction evidence="1 7">
        <text>[protein]-peptidylproline (omega=180) = [protein]-peptidylproline (omega=0)</text>
        <dbReference type="Rhea" id="RHEA:16237"/>
        <dbReference type="Rhea" id="RHEA-COMP:10747"/>
        <dbReference type="Rhea" id="RHEA-COMP:10748"/>
        <dbReference type="ChEBI" id="CHEBI:83833"/>
        <dbReference type="ChEBI" id="CHEBI:83834"/>
        <dbReference type="EC" id="5.2.1.8"/>
    </reaction>
</comment>
<dbReference type="SUPFAM" id="SSF48452">
    <property type="entry name" value="TPR-like"/>
    <property type="match status" value="1"/>
</dbReference>
<evidence type="ECO:0000256" key="9">
    <source>
        <dbReference type="SAM" id="MobiDB-lite"/>
    </source>
</evidence>
<name>A0A553NFV9_TIGCA</name>
<feature type="compositionally biased region" description="Basic and acidic residues" evidence="9">
    <location>
        <begin position="429"/>
        <end position="441"/>
    </location>
</feature>
<evidence type="ECO:0000256" key="4">
    <source>
        <dbReference type="ARBA" id="ARBA00022803"/>
    </source>
</evidence>
<organism evidence="11 12">
    <name type="scientific">Tigriopus californicus</name>
    <name type="common">Marine copepod</name>
    <dbReference type="NCBI Taxonomy" id="6832"/>
    <lineage>
        <taxon>Eukaryota</taxon>
        <taxon>Metazoa</taxon>
        <taxon>Ecdysozoa</taxon>
        <taxon>Arthropoda</taxon>
        <taxon>Crustacea</taxon>
        <taxon>Multicrustacea</taxon>
        <taxon>Hexanauplia</taxon>
        <taxon>Copepoda</taxon>
        <taxon>Harpacticoida</taxon>
        <taxon>Harpacticidae</taxon>
        <taxon>Tigriopus</taxon>
    </lineage>
</organism>
<evidence type="ECO:0000256" key="5">
    <source>
        <dbReference type="ARBA" id="ARBA00023110"/>
    </source>
</evidence>
<evidence type="ECO:0000256" key="2">
    <source>
        <dbReference type="ARBA" id="ARBA00013194"/>
    </source>
</evidence>
<evidence type="ECO:0000256" key="6">
    <source>
        <dbReference type="ARBA" id="ARBA00023235"/>
    </source>
</evidence>
<feature type="compositionally biased region" description="Basic and acidic residues" evidence="9">
    <location>
        <begin position="407"/>
        <end position="420"/>
    </location>
</feature>
<feature type="domain" description="PPIase FKBP-type" evidence="10">
    <location>
        <begin position="150"/>
        <end position="236"/>
    </location>
</feature>
<evidence type="ECO:0000313" key="12">
    <source>
        <dbReference type="Proteomes" id="UP000318571"/>
    </source>
</evidence>
<evidence type="ECO:0000256" key="1">
    <source>
        <dbReference type="ARBA" id="ARBA00000971"/>
    </source>
</evidence>
<dbReference type="OMA" id="FGAEGNE"/>
<dbReference type="InterPro" id="IPR046357">
    <property type="entry name" value="PPIase_dom_sf"/>
</dbReference>
<keyword evidence="5 7" id="KW-0697">Rotamase</keyword>
<dbReference type="InterPro" id="IPR001179">
    <property type="entry name" value="PPIase_FKBP_dom"/>
</dbReference>
<proteinExistence type="predicted"/>
<dbReference type="PANTHER" id="PTHR46512:SF9">
    <property type="entry name" value="PEPTIDYLPROLYL ISOMERASE"/>
    <property type="match status" value="1"/>
</dbReference>
<keyword evidence="12" id="KW-1185">Reference proteome</keyword>
<keyword evidence="6 7" id="KW-0413">Isomerase</keyword>
<dbReference type="PANTHER" id="PTHR46512">
    <property type="entry name" value="PEPTIDYLPROLYL ISOMERASE"/>
    <property type="match status" value="1"/>
</dbReference>
<dbReference type="Proteomes" id="UP000318571">
    <property type="component" value="Chromosome 10"/>
</dbReference>
<protein>
    <recommendedName>
        <fullName evidence="2 7">peptidylprolyl isomerase</fullName>
        <ecNumber evidence="2 7">5.2.1.8</ecNumber>
    </recommendedName>
</protein>
<dbReference type="OrthoDB" id="433738at2759"/>
<dbReference type="Pfam" id="PF00254">
    <property type="entry name" value="FKBP_C"/>
    <property type="match status" value="2"/>
</dbReference>
<comment type="caution">
    <text evidence="11">The sequence shown here is derived from an EMBL/GenBank/DDBJ whole genome shotgun (WGS) entry which is preliminary data.</text>
</comment>
<evidence type="ECO:0000313" key="11">
    <source>
        <dbReference type="EMBL" id="TRY64343.1"/>
    </source>
</evidence>
<evidence type="ECO:0000259" key="10">
    <source>
        <dbReference type="PROSITE" id="PS50059"/>
    </source>
</evidence>
<dbReference type="InterPro" id="IPR050754">
    <property type="entry name" value="FKBP4/5/8-like"/>
</dbReference>
<dbReference type="PROSITE" id="PS50005">
    <property type="entry name" value="TPR"/>
    <property type="match status" value="1"/>
</dbReference>
<dbReference type="EC" id="5.2.1.8" evidence="2 7"/>